<dbReference type="GO" id="GO:0016020">
    <property type="term" value="C:membrane"/>
    <property type="evidence" value="ECO:0007669"/>
    <property type="project" value="UniProtKB-SubCell"/>
</dbReference>
<dbReference type="Pfam" id="PF05978">
    <property type="entry name" value="UNC-93"/>
    <property type="match status" value="2"/>
</dbReference>
<dbReference type="EMBL" id="CADCXU010033846">
    <property type="protein sequence ID" value="CAB0019163.1"/>
    <property type="molecule type" value="Genomic_DNA"/>
</dbReference>
<reference evidence="7 9" key="1">
    <citation type="submission" date="2020-02" db="EMBL/GenBank/DDBJ databases">
        <authorList>
            <person name="Ferguson B K."/>
        </authorList>
    </citation>
    <scope>NUCLEOTIDE SEQUENCE [LARGE SCALE GENOMIC DNA]</scope>
</reference>
<keyword evidence="9" id="KW-1185">Reference proteome</keyword>
<feature type="transmembrane region" description="Helical" evidence="6">
    <location>
        <begin position="40"/>
        <end position="60"/>
    </location>
</feature>
<evidence type="ECO:0000256" key="2">
    <source>
        <dbReference type="ARBA" id="ARBA00022692"/>
    </source>
</evidence>
<dbReference type="PANTHER" id="PTHR23294:SF0">
    <property type="entry name" value="UNC93-LIKE PROTEIN MFSD11"/>
    <property type="match status" value="1"/>
</dbReference>
<feature type="transmembrane region" description="Helical" evidence="6">
    <location>
        <begin position="67"/>
        <end position="88"/>
    </location>
</feature>
<dbReference type="EMBL" id="CADCXU010033843">
    <property type="protein sequence ID" value="CAB0019156.1"/>
    <property type="molecule type" value="Genomic_DNA"/>
</dbReference>
<evidence type="ECO:0000256" key="4">
    <source>
        <dbReference type="ARBA" id="ARBA00023136"/>
    </source>
</evidence>
<comment type="subcellular location">
    <subcellularLocation>
        <location evidence="1">Membrane</location>
        <topology evidence="1">Multi-pass membrane protein</topology>
    </subcellularLocation>
</comment>
<sequence length="119" mass="12571">MVRLVASQGSLSAVLFQKTILDSIQKEDSSFKGDGYTSLAVIYAMLALGNWVAPSIIGSLGPRLSMVIGSITYFAGLAILCSGLLGFADSCFNTQVYAAIGTVFSDRSAPAFAIFKFIQ</sequence>
<organism evidence="7 9">
    <name type="scientific">Nesidiocoris tenuis</name>
    <dbReference type="NCBI Taxonomy" id="355587"/>
    <lineage>
        <taxon>Eukaryota</taxon>
        <taxon>Metazoa</taxon>
        <taxon>Ecdysozoa</taxon>
        <taxon>Arthropoda</taxon>
        <taxon>Hexapoda</taxon>
        <taxon>Insecta</taxon>
        <taxon>Pterygota</taxon>
        <taxon>Neoptera</taxon>
        <taxon>Paraneoptera</taxon>
        <taxon>Hemiptera</taxon>
        <taxon>Heteroptera</taxon>
        <taxon>Panheteroptera</taxon>
        <taxon>Cimicomorpha</taxon>
        <taxon>Miridae</taxon>
        <taxon>Dicyphina</taxon>
        <taxon>Nesidiocoris</taxon>
    </lineage>
</organism>
<keyword evidence="4 6" id="KW-0472">Membrane</keyword>
<protein>
    <submittedName>
        <fullName evidence="7">Uncharacterized protein</fullName>
    </submittedName>
</protein>
<dbReference type="InterPro" id="IPR010291">
    <property type="entry name" value="Ion_channel_UNC-93"/>
</dbReference>
<evidence type="ECO:0000256" key="1">
    <source>
        <dbReference type="ARBA" id="ARBA00004141"/>
    </source>
</evidence>
<evidence type="ECO:0000256" key="6">
    <source>
        <dbReference type="SAM" id="Phobius"/>
    </source>
</evidence>
<evidence type="ECO:0000256" key="5">
    <source>
        <dbReference type="ARBA" id="ARBA00023180"/>
    </source>
</evidence>
<gene>
    <name evidence="7" type="ORF">NTEN_LOCUS22868</name>
    <name evidence="8" type="ORF">NTEN_LOCUS22875</name>
</gene>
<feature type="non-terminal residue" evidence="7">
    <location>
        <position position="119"/>
    </location>
</feature>
<keyword evidence="3 6" id="KW-1133">Transmembrane helix</keyword>
<dbReference type="Proteomes" id="UP000479000">
    <property type="component" value="Unassembled WGS sequence"/>
</dbReference>
<name>A0A6H5HQ24_9HEMI</name>
<dbReference type="OrthoDB" id="196103at2759"/>
<accession>A0A6H5HQ24</accession>
<dbReference type="InterPro" id="IPR051617">
    <property type="entry name" value="UNC-93-like_regulator"/>
</dbReference>
<dbReference type="AlphaFoldDB" id="A0A6H5HQ24"/>
<evidence type="ECO:0000313" key="7">
    <source>
        <dbReference type="EMBL" id="CAB0019156.1"/>
    </source>
</evidence>
<dbReference type="PANTHER" id="PTHR23294">
    <property type="entry name" value="ET TRANSLATION PRODUCT-RELATED"/>
    <property type="match status" value="1"/>
</dbReference>
<evidence type="ECO:0000313" key="9">
    <source>
        <dbReference type="Proteomes" id="UP000479000"/>
    </source>
</evidence>
<keyword evidence="2 6" id="KW-0812">Transmembrane</keyword>
<keyword evidence="5" id="KW-0325">Glycoprotein</keyword>
<evidence type="ECO:0000256" key="3">
    <source>
        <dbReference type="ARBA" id="ARBA00022989"/>
    </source>
</evidence>
<evidence type="ECO:0000313" key="8">
    <source>
        <dbReference type="EMBL" id="CAB0019163.1"/>
    </source>
</evidence>
<proteinExistence type="predicted"/>